<evidence type="ECO:0000313" key="4">
    <source>
        <dbReference type="EMBL" id="GAA0497823.1"/>
    </source>
</evidence>
<dbReference type="Gene3D" id="2.60.40.1630">
    <property type="entry name" value="bacillus anthracis domain"/>
    <property type="match status" value="1"/>
</dbReference>
<gene>
    <name evidence="4" type="ORF">GCM10008986_26050</name>
</gene>
<dbReference type="Proteomes" id="UP001500880">
    <property type="component" value="Unassembled WGS sequence"/>
</dbReference>
<keyword evidence="5" id="KW-1185">Reference proteome</keyword>
<keyword evidence="1" id="KW-0472">Membrane</keyword>
<feature type="domain" description="DUF5643" evidence="3">
    <location>
        <begin position="226"/>
        <end position="336"/>
    </location>
</feature>
<feature type="domain" description="DUF4179" evidence="2">
    <location>
        <begin position="45"/>
        <end position="140"/>
    </location>
</feature>
<accession>A0ABN1BH02</accession>
<dbReference type="InterPro" id="IPR040680">
    <property type="entry name" value="DUF5643"/>
</dbReference>
<dbReference type="RefSeq" id="WP_343841846.1">
    <property type="nucleotide sequence ID" value="NZ_BAAADO010000005.1"/>
</dbReference>
<organism evidence="4 5">
    <name type="scientific">Salinibacillus aidingensis</name>
    <dbReference type="NCBI Taxonomy" id="237684"/>
    <lineage>
        <taxon>Bacteria</taxon>
        <taxon>Bacillati</taxon>
        <taxon>Bacillota</taxon>
        <taxon>Bacilli</taxon>
        <taxon>Bacillales</taxon>
        <taxon>Bacillaceae</taxon>
        <taxon>Salinibacillus</taxon>
    </lineage>
</organism>
<name>A0ABN1BH02_9BACI</name>
<evidence type="ECO:0000259" key="3">
    <source>
        <dbReference type="Pfam" id="PF18705"/>
    </source>
</evidence>
<sequence length="438" mass="49739">MFEKEEAKLNTFKEKYSQEDIPSEALDDAIFTGFQKAKASGRPSKNMKRWVISAAAVAVLLISFIGSIRISPAFAQYMTSIPGMEKIVELIRDDKGMMSAIKNDHYNEIGTSIHHNGVKITLDGIIADQKGFVLFYTLEDQDGGRPAALQNVRLKTPDGKQVDYRSLSMSSDNLTDQDEYGSSGTIEVFFDETYEVKEFVLQTRLRSSAEEMEIPFTIPEELPSEKTYEINKEIVLDGQRINVLDVTVNPIRTAIRIKADSDNTKEILNYEGLQLVDEQGEMWGKINNGVTATGLSDDEQMIYMQSNYFHEPKELYLIVNRLQAVDRDESEVVIDMDKEKILKQPDGNKLRNLQIDKGSLKMELHTKEEFYYSIFSTITGANGRKITANSSMQYGYEERGFSQIEVISNELSELKSPVSLELAFFPEWIEGKEKIQIK</sequence>
<evidence type="ECO:0000256" key="1">
    <source>
        <dbReference type="SAM" id="Phobius"/>
    </source>
</evidence>
<feature type="transmembrane region" description="Helical" evidence="1">
    <location>
        <begin position="50"/>
        <end position="70"/>
    </location>
</feature>
<keyword evidence="1" id="KW-0812">Transmembrane</keyword>
<keyword evidence="1" id="KW-1133">Transmembrane helix</keyword>
<evidence type="ECO:0008006" key="6">
    <source>
        <dbReference type="Google" id="ProtNLM"/>
    </source>
</evidence>
<dbReference type="InterPro" id="IPR025436">
    <property type="entry name" value="DUF4179"/>
</dbReference>
<protein>
    <recommendedName>
        <fullName evidence="6">DUF4179 domain-containing protein</fullName>
    </recommendedName>
</protein>
<dbReference type="Pfam" id="PF18705">
    <property type="entry name" value="DUF5643"/>
    <property type="match status" value="1"/>
</dbReference>
<proteinExistence type="predicted"/>
<reference evidence="4 5" key="1">
    <citation type="journal article" date="2019" name="Int. J. Syst. Evol. Microbiol.">
        <title>The Global Catalogue of Microorganisms (GCM) 10K type strain sequencing project: providing services to taxonomists for standard genome sequencing and annotation.</title>
        <authorList>
            <consortium name="The Broad Institute Genomics Platform"/>
            <consortium name="The Broad Institute Genome Sequencing Center for Infectious Disease"/>
            <person name="Wu L."/>
            <person name="Ma J."/>
        </authorList>
    </citation>
    <scope>NUCLEOTIDE SEQUENCE [LARGE SCALE GENOMIC DNA]</scope>
    <source>
        <strain evidence="4 5">JCM 12389</strain>
    </source>
</reference>
<dbReference type="EMBL" id="BAAADO010000005">
    <property type="protein sequence ID" value="GAA0497823.1"/>
    <property type="molecule type" value="Genomic_DNA"/>
</dbReference>
<dbReference type="Pfam" id="PF13786">
    <property type="entry name" value="DUF4179"/>
    <property type="match status" value="1"/>
</dbReference>
<evidence type="ECO:0000259" key="2">
    <source>
        <dbReference type="Pfam" id="PF13786"/>
    </source>
</evidence>
<comment type="caution">
    <text evidence="4">The sequence shown here is derived from an EMBL/GenBank/DDBJ whole genome shotgun (WGS) entry which is preliminary data.</text>
</comment>
<evidence type="ECO:0000313" key="5">
    <source>
        <dbReference type="Proteomes" id="UP001500880"/>
    </source>
</evidence>